<evidence type="ECO:0000313" key="2">
    <source>
        <dbReference type="EMBL" id="BCR05231.1"/>
    </source>
</evidence>
<keyword evidence="3" id="KW-1185">Reference proteome</keyword>
<accession>A0ABM8HXI2</accession>
<protein>
    <recommendedName>
        <fullName evidence="1">CRISPR-associated protein Cas6 C-terminal domain-containing protein</fullName>
    </recommendedName>
</protein>
<dbReference type="Proteomes" id="UP001319827">
    <property type="component" value="Chromosome"/>
</dbReference>
<name>A0ABM8HXI2_9BACT</name>
<dbReference type="InterPro" id="IPR019267">
    <property type="entry name" value="CRISPR-assoc_Cas6_C"/>
</dbReference>
<reference evidence="2 3" key="2">
    <citation type="journal article" date="2021" name="Int. J. Syst. Evol. Microbiol.">
        <title>Isolation and Polyphasic Characterization of Desulfuromonas versatilis sp. Nov., an Electrogenic Bacteria Capable of Versatile Metabolism Isolated from a Graphene Oxide-Reducing Enrichment Culture.</title>
        <authorList>
            <person name="Xie L."/>
            <person name="Yoshida N."/>
            <person name="Ishii S."/>
            <person name="Meng L."/>
        </authorList>
    </citation>
    <scope>NUCLEOTIDE SEQUENCE [LARGE SCALE GENOMIC DNA]</scope>
    <source>
        <strain evidence="2 3">NIT-T3</strain>
    </source>
</reference>
<organism evidence="2 3">
    <name type="scientific">Desulfuromonas versatilis</name>
    <dbReference type="NCBI Taxonomy" id="2802975"/>
    <lineage>
        <taxon>Bacteria</taxon>
        <taxon>Pseudomonadati</taxon>
        <taxon>Thermodesulfobacteriota</taxon>
        <taxon>Desulfuromonadia</taxon>
        <taxon>Desulfuromonadales</taxon>
        <taxon>Desulfuromonadaceae</taxon>
        <taxon>Desulfuromonas</taxon>
    </lineage>
</organism>
<sequence length="317" mass="35286">MSEYPDILKRMEFALVNFHLEFVEACRFDMAASMRLRRDLRAALGRALSASEEGAQGGLFRDLFDPPLPSDPLALKRYQRPGPPFALLPRAADWKDYRQGESLAIRCSFWGKGILLLELFGRVLEALGPRGLHMGQGPFRLAGIDALDASGSPSVIWRPGDDLRGLAPPFQDAGWWVDTALGEASGLVVQMLTPARLISRGRPVFKAGFQAMFPFILRRVTSMAYTHCGLELVHDPRILFESSDLVVQRGNRLRWQDWRQLEGEERIQDLGGLMGDLELEGEALCDVAWILSLGSLMNIGKGAAYGAGRFNLWRKTG</sequence>
<evidence type="ECO:0000313" key="3">
    <source>
        <dbReference type="Proteomes" id="UP001319827"/>
    </source>
</evidence>
<gene>
    <name evidence="2" type="ORF">DESUT3_23000</name>
</gene>
<reference evidence="2 3" key="1">
    <citation type="journal article" date="2016" name="C (Basel)">
        <title>Selective Growth of and Electricity Production by Marine Exoelectrogenic Bacteria in Self-Aggregated Hydrogel of Microbially Reduced Graphene Oxide.</title>
        <authorList>
            <person name="Yoshida N."/>
            <person name="Goto Y."/>
            <person name="Miyata Y."/>
        </authorList>
    </citation>
    <scope>NUCLEOTIDE SEQUENCE [LARGE SCALE GENOMIC DNA]</scope>
    <source>
        <strain evidence="2 3">NIT-T3</strain>
    </source>
</reference>
<dbReference type="Pfam" id="PF10040">
    <property type="entry name" value="CRISPR_Cas6"/>
    <property type="match status" value="1"/>
</dbReference>
<evidence type="ECO:0000259" key="1">
    <source>
        <dbReference type="Pfam" id="PF10040"/>
    </source>
</evidence>
<dbReference type="RefSeq" id="WP_221248652.1">
    <property type="nucleotide sequence ID" value="NZ_AP024355.1"/>
</dbReference>
<feature type="domain" description="CRISPR-associated protein Cas6 C-terminal" evidence="1">
    <location>
        <begin position="189"/>
        <end position="309"/>
    </location>
</feature>
<dbReference type="EMBL" id="AP024355">
    <property type="protein sequence ID" value="BCR05231.1"/>
    <property type="molecule type" value="Genomic_DNA"/>
</dbReference>
<proteinExistence type="predicted"/>